<dbReference type="AlphaFoldDB" id="A0A1F4RCJ9"/>
<evidence type="ECO:0000313" key="1">
    <source>
        <dbReference type="EMBL" id="OGC05890.1"/>
    </source>
</evidence>
<gene>
    <name evidence="1" type="ORF">A3H38_06815</name>
</gene>
<comment type="caution">
    <text evidence="1">The sequence shown here is derived from an EMBL/GenBank/DDBJ whole genome shotgun (WGS) entry which is preliminary data.</text>
</comment>
<accession>A0A1F4RCJ9</accession>
<reference evidence="1 2" key="1">
    <citation type="journal article" date="2016" name="Nat. Commun.">
        <title>Thousands of microbial genomes shed light on interconnected biogeochemical processes in an aquifer system.</title>
        <authorList>
            <person name="Anantharaman K."/>
            <person name="Brown C.T."/>
            <person name="Hug L.A."/>
            <person name="Sharon I."/>
            <person name="Castelle C.J."/>
            <person name="Probst A.J."/>
            <person name="Thomas B.C."/>
            <person name="Singh A."/>
            <person name="Wilkins M.J."/>
            <person name="Karaoz U."/>
            <person name="Brodie E.L."/>
            <person name="Williams K.H."/>
            <person name="Hubbard S.S."/>
            <person name="Banfield J.F."/>
        </authorList>
    </citation>
    <scope>NUCLEOTIDE SEQUENCE [LARGE SCALE GENOMIC DNA]</scope>
</reference>
<organism evidence="1 2">
    <name type="scientific">candidate division WOR-1 bacterium RIFCSPLOWO2_02_FULL_46_20</name>
    <dbReference type="NCBI Taxonomy" id="1802567"/>
    <lineage>
        <taxon>Bacteria</taxon>
        <taxon>Bacillati</taxon>
        <taxon>Saganbacteria</taxon>
    </lineage>
</organism>
<proteinExistence type="predicted"/>
<evidence type="ECO:0008006" key="3">
    <source>
        <dbReference type="Google" id="ProtNLM"/>
    </source>
</evidence>
<evidence type="ECO:0000313" key="2">
    <source>
        <dbReference type="Proteomes" id="UP000176938"/>
    </source>
</evidence>
<protein>
    <recommendedName>
        <fullName evidence="3">FlgD Ig-like domain-containing protein</fullName>
    </recommendedName>
</protein>
<dbReference type="Gene3D" id="2.60.40.4070">
    <property type="match status" value="1"/>
</dbReference>
<dbReference type="EMBL" id="METP01000033">
    <property type="protein sequence ID" value="OGC05890.1"/>
    <property type="molecule type" value="Genomic_DNA"/>
</dbReference>
<name>A0A1F4RCJ9_UNCSA</name>
<dbReference type="Proteomes" id="UP000176938">
    <property type="component" value="Unassembled WGS sequence"/>
</dbReference>
<sequence length="379" mass="40887">MKRIALILLGLLLVCGVAVQTQQLYLGMYWIAGAVSDPDGVGTDGRRVVFYKIDPATDPSQGYADELVGVSGLSGRDNNYMLNAFEDWRLEVAPGKYYVAIVKAADGYGANPVEVTLTGQGYDIVDQSLVLAAGAGVAEPPEKPTLVEGLAPGFEEIRFGKRIYQRELVAKGQEFIISDQPEVNARLTSVFGLSLSHISMVLNEGKADAKTFKISASHITKSSGPSGVPTAVNFTFDFNVEDETLADGKHDLVFKASNIFGTTIETCTVTVAGGEGRLLGVPITYPSPLHLKTTSSVTFQYTLNRDMDIEMVLIDVSGRIVKRYQIARRDEGGSAGVNKVSWNLTTEQGSPVSSGIYIFTIINRENNKLLGKGKFTCLP</sequence>